<dbReference type="SUPFAM" id="SSF109854">
    <property type="entry name" value="DinB/YfiT-like putative metalloenzymes"/>
    <property type="match status" value="1"/>
</dbReference>
<dbReference type="Gene3D" id="1.20.120.450">
    <property type="entry name" value="dinb family like domain"/>
    <property type="match status" value="1"/>
</dbReference>
<evidence type="ECO:0000313" key="1">
    <source>
        <dbReference type="EMBL" id="QCY46139.1"/>
    </source>
</evidence>
<sequence>MSTTMKAVNTTLSGERADLHRALANARHFLRFTAQNLSDEQAATRATVSELTVGGLIKHVSAVELQWQQFMIRGKAAMDWDGVDFYNMPAEALQALKAEFSMQPGETLPGLLEKYAHIGEETDALLAEIDLDTVHELPRAPWFVDTHWSVRRTLLHIIGETTQHAGHADIIREALDGQKTMG</sequence>
<dbReference type="Proteomes" id="UP000307000">
    <property type="component" value="Chromosome"/>
</dbReference>
<dbReference type="AlphaFoldDB" id="A0A5B7WQJ2"/>
<reference evidence="1 2" key="1">
    <citation type="submission" date="2018-12" db="EMBL/GenBank/DDBJ databases">
        <title>Complete Genome Sequence of Glutamicibacter creatinolyticus strain LGCM259,isolated from an abscess of a 12-year-old mare in Italy.</title>
        <authorList>
            <person name="Santos R.G."/>
            <person name="Silva A.L."/>
            <person name="Seyffert N."/>
            <person name="Castro T.L.P."/>
            <person name="Attili A.R."/>
            <person name="Rifici C."/>
            <person name="Mazzullo G."/>
            <person name="Brenig B."/>
            <person name="Venanzi F."/>
            <person name="Azevedo V."/>
        </authorList>
    </citation>
    <scope>NUCLEOTIDE SEQUENCE [LARGE SCALE GENOMIC DNA]</scope>
    <source>
        <strain evidence="1 2">LGCM 259</strain>
    </source>
</reference>
<dbReference type="InterPro" id="IPR007061">
    <property type="entry name" value="MST-like"/>
</dbReference>
<keyword evidence="2" id="KW-1185">Reference proteome</keyword>
<proteinExistence type="predicted"/>
<evidence type="ECO:0000313" key="2">
    <source>
        <dbReference type="Proteomes" id="UP000307000"/>
    </source>
</evidence>
<protein>
    <recommendedName>
        <fullName evidence="3">DinB family protein</fullName>
    </recommendedName>
</protein>
<dbReference type="KEGG" id="gcr:GcLGCM259_0357"/>
<dbReference type="Pfam" id="PF04978">
    <property type="entry name" value="MST"/>
    <property type="match status" value="1"/>
</dbReference>
<accession>A0A5B7WQJ2</accession>
<dbReference type="EMBL" id="CP034412">
    <property type="protein sequence ID" value="QCY46139.1"/>
    <property type="molecule type" value="Genomic_DNA"/>
</dbReference>
<name>A0A5B7WQJ2_9MICC</name>
<dbReference type="RefSeq" id="WP_138925591.1">
    <property type="nucleotide sequence ID" value="NZ_CP034412.1"/>
</dbReference>
<organism evidence="1 2">
    <name type="scientific">Glutamicibacter creatinolyticus</name>
    <dbReference type="NCBI Taxonomy" id="162496"/>
    <lineage>
        <taxon>Bacteria</taxon>
        <taxon>Bacillati</taxon>
        <taxon>Actinomycetota</taxon>
        <taxon>Actinomycetes</taxon>
        <taxon>Micrococcales</taxon>
        <taxon>Micrococcaceae</taxon>
        <taxon>Glutamicibacter</taxon>
    </lineage>
</organism>
<dbReference type="InterPro" id="IPR034660">
    <property type="entry name" value="DinB/YfiT-like"/>
</dbReference>
<evidence type="ECO:0008006" key="3">
    <source>
        <dbReference type="Google" id="ProtNLM"/>
    </source>
</evidence>
<gene>
    <name evidence="1" type="ORF">GcLGCM259_0357</name>
</gene>